<feature type="transmembrane region" description="Helical" evidence="8">
    <location>
        <begin position="287"/>
        <end position="306"/>
    </location>
</feature>
<comment type="caution">
    <text evidence="10">The sequence shown here is derived from an EMBL/GenBank/DDBJ whole genome shotgun (WGS) entry which is preliminary data.</text>
</comment>
<reference evidence="10 11" key="1">
    <citation type="submission" date="2019-04" db="EMBL/GenBank/DDBJ databases">
        <title>Microbes associate with the intestines of laboratory mice.</title>
        <authorList>
            <person name="Navarre W."/>
            <person name="Wong E."/>
            <person name="Huang K."/>
            <person name="Tropini C."/>
            <person name="Ng K."/>
            <person name="Yu B."/>
        </authorList>
    </citation>
    <scope>NUCLEOTIDE SEQUENCE [LARGE SCALE GENOMIC DNA]</scope>
    <source>
        <strain evidence="10 11">NM50_B9-20</strain>
    </source>
</reference>
<dbReference type="Proteomes" id="UP000306888">
    <property type="component" value="Unassembled WGS sequence"/>
</dbReference>
<proteinExistence type="inferred from homology"/>
<protein>
    <submittedName>
        <fullName evidence="10">ABC transporter permease</fullName>
    </submittedName>
</protein>
<dbReference type="EMBL" id="SRYR01000011">
    <property type="protein sequence ID" value="TGY40790.1"/>
    <property type="molecule type" value="Genomic_DNA"/>
</dbReference>
<comment type="similarity">
    <text evidence="2">Belongs to the ABC-2 integral membrane protein family.</text>
</comment>
<evidence type="ECO:0000256" key="2">
    <source>
        <dbReference type="ARBA" id="ARBA00007783"/>
    </source>
</evidence>
<evidence type="ECO:0000256" key="7">
    <source>
        <dbReference type="ARBA" id="ARBA00023136"/>
    </source>
</evidence>
<evidence type="ECO:0000256" key="6">
    <source>
        <dbReference type="ARBA" id="ARBA00022989"/>
    </source>
</evidence>
<evidence type="ECO:0000256" key="4">
    <source>
        <dbReference type="ARBA" id="ARBA00022475"/>
    </source>
</evidence>
<evidence type="ECO:0000259" key="9">
    <source>
        <dbReference type="PROSITE" id="PS51012"/>
    </source>
</evidence>
<dbReference type="OrthoDB" id="266913at2"/>
<keyword evidence="11" id="KW-1185">Reference proteome</keyword>
<evidence type="ECO:0000313" key="10">
    <source>
        <dbReference type="EMBL" id="TGY40790.1"/>
    </source>
</evidence>
<dbReference type="Pfam" id="PF12698">
    <property type="entry name" value="ABC2_membrane_3"/>
    <property type="match status" value="1"/>
</dbReference>
<gene>
    <name evidence="10" type="ORF">E5347_14550</name>
</gene>
<organism evidence="10 11">
    <name type="scientific">Clostridium sartagoforme</name>
    <dbReference type="NCBI Taxonomy" id="84031"/>
    <lineage>
        <taxon>Bacteria</taxon>
        <taxon>Bacillati</taxon>
        <taxon>Bacillota</taxon>
        <taxon>Clostridia</taxon>
        <taxon>Eubacteriales</taxon>
        <taxon>Clostridiaceae</taxon>
        <taxon>Clostridium</taxon>
    </lineage>
</organism>
<keyword evidence="3" id="KW-0813">Transport</keyword>
<feature type="transmembrane region" description="Helical" evidence="8">
    <location>
        <begin position="338"/>
        <end position="358"/>
    </location>
</feature>
<dbReference type="PANTHER" id="PTHR30294">
    <property type="entry name" value="MEMBRANE COMPONENT OF ABC TRANSPORTER YHHJ-RELATED"/>
    <property type="match status" value="1"/>
</dbReference>
<keyword evidence="4" id="KW-1003">Cell membrane</keyword>
<evidence type="ECO:0000256" key="3">
    <source>
        <dbReference type="ARBA" id="ARBA00022448"/>
    </source>
</evidence>
<dbReference type="GO" id="GO:0140359">
    <property type="term" value="F:ABC-type transporter activity"/>
    <property type="evidence" value="ECO:0007669"/>
    <property type="project" value="InterPro"/>
</dbReference>
<dbReference type="RefSeq" id="WP_136007960.1">
    <property type="nucleotide sequence ID" value="NZ_SRYR01000011.1"/>
</dbReference>
<dbReference type="InterPro" id="IPR047817">
    <property type="entry name" value="ABC2_TM_bact-type"/>
</dbReference>
<dbReference type="PROSITE" id="PS51012">
    <property type="entry name" value="ABC_TM2"/>
    <property type="match status" value="1"/>
</dbReference>
<feature type="transmembrane region" description="Helical" evidence="8">
    <location>
        <begin position="219"/>
        <end position="245"/>
    </location>
</feature>
<evidence type="ECO:0000313" key="11">
    <source>
        <dbReference type="Proteomes" id="UP000306888"/>
    </source>
</evidence>
<keyword evidence="5 8" id="KW-0812">Transmembrane</keyword>
<evidence type="ECO:0000256" key="8">
    <source>
        <dbReference type="SAM" id="Phobius"/>
    </source>
</evidence>
<sequence length="367" mass="40856">MTIFKATLKRLFRGKMNLLFLVVLPLIFMLIAFSGSNGTAPLKVTVIDNDKTEVTEKIISTIEDKAEINTDGEDKIQEDLINNNIDFALIIPEGYTESLINGENPTIRTFEAKEGNTSTALSTSLNSYLDVLKTFAKNSNGDKDKFYSALKYYEDGSYKLSYTSVDKGEGNKSKTDSAMGFIVLNLLFSATAATNILLKDREKNVFTRLFTTPLSRFNYIFQSLLAFLVITFIQITLYFLAFNYVFKFNLGDSPLSLYTMFLIFGVFTISLGVFITTHSKDLRISGTISTIIILPFAMLGGCFWPRDIMPDILKNISKIVPTTWINSSNSNILYGSNLSSEVATIGLLLIISLILLGLSSSKLKNRA</sequence>
<feature type="domain" description="ABC transmembrane type-2" evidence="9">
    <location>
        <begin position="140"/>
        <end position="366"/>
    </location>
</feature>
<evidence type="ECO:0000256" key="5">
    <source>
        <dbReference type="ARBA" id="ARBA00022692"/>
    </source>
</evidence>
<name>A0A4V3RKQ7_9CLOT</name>
<dbReference type="AlphaFoldDB" id="A0A4V3RKQ7"/>
<dbReference type="GO" id="GO:0005886">
    <property type="term" value="C:plasma membrane"/>
    <property type="evidence" value="ECO:0007669"/>
    <property type="project" value="UniProtKB-SubCell"/>
</dbReference>
<feature type="transmembrane region" description="Helical" evidence="8">
    <location>
        <begin position="178"/>
        <end position="198"/>
    </location>
</feature>
<dbReference type="PANTHER" id="PTHR30294:SF45">
    <property type="entry name" value="LINEARMYCIN RESISTANCE PERMEASE PROTEIN LNRN"/>
    <property type="match status" value="1"/>
</dbReference>
<comment type="subcellular location">
    <subcellularLocation>
        <location evidence="1">Cell membrane</location>
        <topology evidence="1">Multi-pass membrane protein</topology>
    </subcellularLocation>
</comment>
<keyword evidence="7 8" id="KW-0472">Membrane</keyword>
<dbReference type="InterPro" id="IPR013525">
    <property type="entry name" value="ABC2_TM"/>
</dbReference>
<dbReference type="Gene3D" id="3.40.1710.10">
    <property type="entry name" value="abc type-2 transporter like domain"/>
    <property type="match status" value="1"/>
</dbReference>
<dbReference type="InterPro" id="IPR051449">
    <property type="entry name" value="ABC-2_transporter_component"/>
</dbReference>
<feature type="transmembrane region" description="Helical" evidence="8">
    <location>
        <begin position="257"/>
        <end position="275"/>
    </location>
</feature>
<accession>A0A4V3RKQ7</accession>
<keyword evidence="6 8" id="KW-1133">Transmembrane helix</keyword>
<evidence type="ECO:0000256" key="1">
    <source>
        <dbReference type="ARBA" id="ARBA00004651"/>
    </source>
</evidence>